<feature type="transmembrane region" description="Helical" evidence="5">
    <location>
        <begin position="6"/>
        <end position="26"/>
    </location>
</feature>
<keyword evidence="7" id="KW-1185">Reference proteome</keyword>
<evidence type="ECO:0000256" key="2">
    <source>
        <dbReference type="ARBA" id="ARBA00022857"/>
    </source>
</evidence>
<keyword evidence="3" id="KW-0560">Oxidoreductase</keyword>
<keyword evidence="2" id="KW-0521">NADP</keyword>
<dbReference type="PANTHER" id="PTHR24322">
    <property type="entry name" value="PKSB"/>
    <property type="match status" value="1"/>
</dbReference>
<dbReference type="Gene3D" id="3.40.50.720">
    <property type="entry name" value="NAD(P)-binding Rossmann-like Domain"/>
    <property type="match status" value="1"/>
</dbReference>
<evidence type="ECO:0000256" key="4">
    <source>
        <dbReference type="RuleBase" id="RU000363"/>
    </source>
</evidence>
<dbReference type="EMBL" id="CAJVRC010000908">
    <property type="protein sequence ID" value="CAG8910237.1"/>
    <property type="molecule type" value="Genomic_DNA"/>
</dbReference>
<keyword evidence="5" id="KW-1133">Transmembrane helix</keyword>
<dbReference type="SUPFAM" id="SSF51735">
    <property type="entry name" value="NAD(P)-binding Rossmann-fold domains"/>
    <property type="match status" value="1"/>
</dbReference>
<dbReference type="Pfam" id="PF00106">
    <property type="entry name" value="adh_short"/>
    <property type="match status" value="1"/>
</dbReference>
<organism evidence="6 7">
    <name type="scientific">Penicillium egyptiacum</name>
    <dbReference type="NCBI Taxonomy" id="1303716"/>
    <lineage>
        <taxon>Eukaryota</taxon>
        <taxon>Fungi</taxon>
        <taxon>Dikarya</taxon>
        <taxon>Ascomycota</taxon>
        <taxon>Pezizomycotina</taxon>
        <taxon>Eurotiomycetes</taxon>
        <taxon>Eurotiomycetidae</taxon>
        <taxon>Eurotiales</taxon>
        <taxon>Aspergillaceae</taxon>
        <taxon>Penicillium</taxon>
    </lineage>
</organism>
<dbReference type="AlphaFoldDB" id="A0A9W4KSC4"/>
<name>A0A9W4KSC4_9EURO</name>
<dbReference type="InterPro" id="IPR002347">
    <property type="entry name" value="SDR_fam"/>
</dbReference>
<reference evidence="6" key="1">
    <citation type="submission" date="2021-07" db="EMBL/GenBank/DDBJ databases">
        <authorList>
            <person name="Branca A.L. A."/>
        </authorList>
    </citation>
    <scope>NUCLEOTIDE SEQUENCE</scope>
</reference>
<evidence type="ECO:0000256" key="1">
    <source>
        <dbReference type="ARBA" id="ARBA00006484"/>
    </source>
</evidence>
<evidence type="ECO:0000256" key="5">
    <source>
        <dbReference type="SAM" id="Phobius"/>
    </source>
</evidence>
<dbReference type="PANTHER" id="PTHR24322:SF736">
    <property type="entry name" value="RETINOL DEHYDROGENASE 10"/>
    <property type="match status" value="1"/>
</dbReference>
<gene>
    <name evidence="6" type="ORF">PEGY_LOCUS11040</name>
</gene>
<evidence type="ECO:0000256" key="3">
    <source>
        <dbReference type="ARBA" id="ARBA00023002"/>
    </source>
</evidence>
<accession>A0A9W4KSC4</accession>
<comment type="similarity">
    <text evidence="1 4">Belongs to the short-chain dehydrogenases/reductases (SDR) family.</text>
</comment>
<dbReference type="PRINTS" id="PR00080">
    <property type="entry name" value="SDRFAMILY"/>
</dbReference>
<comment type="caution">
    <text evidence="6">The sequence shown here is derived from an EMBL/GenBank/DDBJ whole genome shotgun (WGS) entry which is preliminary data.</text>
</comment>
<dbReference type="InterPro" id="IPR036291">
    <property type="entry name" value="NAD(P)-bd_dom_sf"/>
</dbReference>
<dbReference type="Proteomes" id="UP001154252">
    <property type="component" value="Unassembled WGS sequence"/>
</dbReference>
<proteinExistence type="inferred from homology"/>
<dbReference type="PRINTS" id="PR00081">
    <property type="entry name" value="GDHRDH"/>
</dbReference>
<sequence length="333" mass="37259">MFNLLSVSLVTSSLSVLMGSLVLYYLHTKMSERVLNNFQASDSWIPENELVLLTGGSGCIGRQIMEDLSLNKVRVVILDINRPTFELPENVTFYQTDISSARSLSETGAAIRNSHGEPTVIVNNAAVFHHGTILGMPEEKLRQTFDVNIISLFLIMKEFLPFMVRTNRGHVVTVASVASFVTLGEMVDYACSKAGALAFQEGLRQELKYWYKAPNVRTRLVWEAFLRREIMLTIHSIVHPLWVQTPMIEGFTRYQADFGQPLLDPKDVSQAVVEHIVNRKSGQTIVPRHSSVVGSLRALPLWLQEAIRSHFSSTLLQVGIKRAAHENSGSLVP</sequence>
<evidence type="ECO:0000313" key="6">
    <source>
        <dbReference type="EMBL" id="CAG8910237.1"/>
    </source>
</evidence>
<protein>
    <submittedName>
        <fullName evidence="6">Uncharacterized protein</fullName>
    </submittedName>
</protein>
<dbReference type="OrthoDB" id="10253736at2759"/>
<keyword evidence="5" id="KW-0472">Membrane</keyword>
<evidence type="ECO:0000313" key="7">
    <source>
        <dbReference type="Proteomes" id="UP001154252"/>
    </source>
</evidence>
<dbReference type="GO" id="GO:0016616">
    <property type="term" value="F:oxidoreductase activity, acting on the CH-OH group of donors, NAD or NADP as acceptor"/>
    <property type="evidence" value="ECO:0007669"/>
    <property type="project" value="TreeGrafter"/>
</dbReference>
<keyword evidence="5" id="KW-0812">Transmembrane</keyword>
<dbReference type="PROSITE" id="PS00061">
    <property type="entry name" value="ADH_SHORT"/>
    <property type="match status" value="1"/>
</dbReference>
<dbReference type="InterPro" id="IPR020904">
    <property type="entry name" value="Sc_DH/Rdtase_CS"/>
</dbReference>